<keyword evidence="5" id="KW-1015">Disulfide bond</keyword>
<sequence length="745" mass="80737">MECQVIIPKQLSLIGFLFATKLVQIYADTPIAPEIASISNIRSSQFNVSWTHLDKGATTKYRVDYSPMDEGSGGGFRETTDATETSLVIHTNVEANTEYSITVVAIVSSTAESVSSPVWVATDDWTIKRTSILVGPEKPTNVAVSHVRTSSLEVDRKHLDIKSMTTKHRIYYTDEMGSTEVLETAEESALEKSLKIKNLSANTVHTIGVAAVVIDEGREDEAGDVLSDESAASSSMTTEKSQALKPETELFGEGSSFGSGEVTSTSDFKTSSPGSTDSTTSFHATSASTSAPCISSCAGCESCHNDEIGDCVCKCFIGYQPTNGKCSPLFCTTQTLDYPNNEDEIKVTFPDTQAGYQSSSIDKCPEDTSNAGKPYGTASCSIEGTWLQPKWLSSCNTAAESFINATFNSTEERQEAADTLEILTSDPGNLTSDDVSSTVEALNNVVDAETLDQNVATKNAESDIGYQFTSFSIPDELGFRSDQLSTFINESSKTASSYIKVPPSARQQGSDNRVSFYAFPDDKLLRVTSTSETSSLTNNFIGSEVVLSATVVNATRAIADLIEPVMMRFSFTSIVTSDKNLKGKCVFWNETGSGFWSVEGLLKQNITAESAECQFNHLTNFATLFKQQSEIRKNFGLSVTLFVTIGGTWLIAFPMTGLETTNKDVSLAIAYVFSILTALQGFFLFVLFVVRQYFTVDLFKEFARKAYSGLTSTLSLASGVAINFRIPRPDMSARTSTNEVKTTST</sequence>
<evidence type="ECO:0000256" key="2">
    <source>
        <dbReference type="ARBA" id="ARBA00022692"/>
    </source>
</evidence>
<gene>
    <name evidence="11" type="ORF">CVLEPA_LOCUS31123</name>
</gene>
<evidence type="ECO:0000256" key="8">
    <source>
        <dbReference type="SAM" id="SignalP"/>
    </source>
</evidence>
<dbReference type="InterPro" id="IPR057244">
    <property type="entry name" value="GAIN_B"/>
</dbReference>
<dbReference type="SMART" id="SM00303">
    <property type="entry name" value="GPS"/>
    <property type="match status" value="1"/>
</dbReference>
<dbReference type="InterPro" id="IPR003961">
    <property type="entry name" value="FN3_dom"/>
</dbReference>
<dbReference type="InterPro" id="IPR013783">
    <property type="entry name" value="Ig-like_fold"/>
</dbReference>
<dbReference type="SMART" id="SM00060">
    <property type="entry name" value="FN3"/>
    <property type="match status" value="2"/>
</dbReference>
<dbReference type="Gene3D" id="2.60.220.50">
    <property type="match status" value="1"/>
</dbReference>
<keyword evidence="2 7" id="KW-0812">Transmembrane</keyword>
<feature type="domain" description="GAIN-B" evidence="9">
    <location>
        <begin position="467"/>
        <end position="632"/>
    </location>
</feature>
<keyword evidence="3 7" id="KW-1133">Transmembrane helix</keyword>
<dbReference type="Proteomes" id="UP001642483">
    <property type="component" value="Unassembled WGS sequence"/>
</dbReference>
<dbReference type="PANTHER" id="PTHR47767">
    <property type="entry name" value="ADHESION G PROTEIN-COUPLED RECEPTOR G7"/>
    <property type="match status" value="1"/>
</dbReference>
<evidence type="ECO:0000313" key="11">
    <source>
        <dbReference type="EMBL" id="CAK8697616.1"/>
    </source>
</evidence>
<dbReference type="InterPro" id="IPR000203">
    <property type="entry name" value="GPS"/>
</dbReference>
<keyword evidence="12" id="KW-1185">Reference proteome</keyword>
<evidence type="ECO:0000313" key="12">
    <source>
        <dbReference type="Proteomes" id="UP001642483"/>
    </source>
</evidence>
<feature type="compositionally biased region" description="Polar residues" evidence="6">
    <location>
        <begin position="230"/>
        <end position="241"/>
    </location>
</feature>
<dbReference type="CDD" id="cd00063">
    <property type="entry name" value="FN3"/>
    <property type="match status" value="1"/>
</dbReference>
<evidence type="ECO:0000256" key="3">
    <source>
        <dbReference type="ARBA" id="ARBA00022989"/>
    </source>
</evidence>
<proteinExistence type="predicted"/>
<protein>
    <recommendedName>
        <fullName evidence="13">Fibronectin type-III domain-containing protein</fullName>
    </recommendedName>
</protein>
<feature type="transmembrane region" description="Helical" evidence="7">
    <location>
        <begin position="665"/>
        <end position="694"/>
    </location>
</feature>
<organism evidence="11 12">
    <name type="scientific">Clavelina lepadiformis</name>
    <name type="common">Light-bulb sea squirt</name>
    <name type="synonym">Ascidia lepadiformis</name>
    <dbReference type="NCBI Taxonomy" id="159417"/>
    <lineage>
        <taxon>Eukaryota</taxon>
        <taxon>Metazoa</taxon>
        <taxon>Chordata</taxon>
        <taxon>Tunicata</taxon>
        <taxon>Ascidiacea</taxon>
        <taxon>Aplousobranchia</taxon>
        <taxon>Clavelinidae</taxon>
        <taxon>Clavelina</taxon>
    </lineage>
</organism>
<evidence type="ECO:0000259" key="9">
    <source>
        <dbReference type="PROSITE" id="PS50221"/>
    </source>
</evidence>
<dbReference type="Pfam" id="PF00041">
    <property type="entry name" value="fn3"/>
    <property type="match status" value="1"/>
</dbReference>
<dbReference type="PROSITE" id="PS50221">
    <property type="entry name" value="GAIN_B"/>
    <property type="match status" value="1"/>
</dbReference>
<evidence type="ECO:0000256" key="4">
    <source>
        <dbReference type="ARBA" id="ARBA00023136"/>
    </source>
</evidence>
<keyword evidence="8" id="KW-0732">Signal</keyword>
<evidence type="ECO:0000259" key="10">
    <source>
        <dbReference type="PROSITE" id="PS50853"/>
    </source>
</evidence>
<feature type="transmembrane region" description="Helical" evidence="7">
    <location>
        <begin position="635"/>
        <end position="653"/>
    </location>
</feature>
<evidence type="ECO:0000256" key="1">
    <source>
        <dbReference type="ARBA" id="ARBA00004370"/>
    </source>
</evidence>
<dbReference type="InterPro" id="IPR046338">
    <property type="entry name" value="GAIN_dom_sf"/>
</dbReference>
<feature type="domain" description="Fibronectin type-III" evidence="10">
    <location>
        <begin position="32"/>
        <end position="125"/>
    </location>
</feature>
<dbReference type="InterPro" id="IPR036116">
    <property type="entry name" value="FN3_sf"/>
</dbReference>
<dbReference type="PANTHER" id="PTHR47767:SF1">
    <property type="entry name" value="ADHESION G PROTEIN-COUPLED RECEPTOR G7"/>
    <property type="match status" value="1"/>
</dbReference>
<evidence type="ECO:0000256" key="7">
    <source>
        <dbReference type="SAM" id="Phobius"/>
    </source>
</evidence>
<dbReference type="PROSITE" id="PS50853">
    <property type="entry name" value="FN3"/>
    <property type="match status" value="1"/>
</dbReference>
<reference evidence="11 12" key="1">
    <citation type="submission" date="2024-02" db="EMBL/GenBank/DDBJ databases">
        <authorList>
            <person name="Daric V."/>
            <person name="Darras S."/>
        </authorList>
    </citation>
    <scope>NUCLEOTIDE SEQUENCE [LARGE SCALE GENOMIC DNA]</scope>
</reference>
<dbReference type="SUPFAM" id="SSF49265">
    <property type="entry name" value="Fibronectin type III"/>
    <property type="match status" value="2"/>
</dbReference>
<evidence type="ECO:0008006" key="13">
    <source>
        <dbReference type="Google" id="ProtNLM"/>
    </source>
</evidence>
<dbReference type="EMBL" id="CAWYQH010000163">
    <property type="protein sequence ID" value="CAK8697616.1"/>
    <property type="molecule type" value="Genomic_DNA"/>
</dbReference>
<comment type="caution">
    <text evidence="11">The sequence shown here is derived from an EMBL/GenBank/DDBJ whole genome shotgun (WGS) entry which is preliminary data.</text>
</comment>
<dbReference type="InterPro" id="IPR053066">
    <property type="entry name" value="ADGR_G7"/>
</dbReference>
<feature type="region of interest" description="Disordered" evidence="6">
    <location>
        <begin position="221"/>
        <end position="283"/>
    </location>
</feature>
<dbReference type="Pfam" id="PF01825">
    <property type="entry name" value="GPS"/>
    <property type="match status" value="1"/>
</dbReference>
<evidence type="ECO:0000256" key="5">
    <source>
        <dbReference type="ARBA" id="ARBA00023157"/>
    </source>
</evidence>
<feature type="signal peptide" evidence="8">
    <location>
        <begin position="1"/>
        <end position="27"/>
    </location>
</feature>
<accession>A0ABP0H0U5</accession>
<keyword evidence="4 7" id="KW-0472">Membrane</keyword>
<name>A0ABP0H0U5_CLALP</name>
<feature type="chain" id="PRO_5046416251" description="Fibronectin type-III domain-containing protein" evidence="8">
    <location>
        <begin position="28"/>
        <end position="745"/>
    </location>
</feature>
<evidence type="ECO:0000256" key="6">
    <source>
        <dbReference type="SAM" id="MobiDB-lite"/>
    </source>
</evidence>
<feature type="compositionally biased region" description="Low complexity" evidence="6">
    <location>
        <begin position="249"/>
        <end position="283"/>
    </location>
</feature>
<dbReference type="Gene3D" id="2.60.40.10">
    <property type="entry name" value="Immunoglobulins"/>
    <property type="match status" value="1"/>
</dbReference>
<comment type="subcellular location">
    <subcellularLocation>
        <location evidence="1">Membrane</location>
    </subcellularLocation>
</comment>